<sequence length="262" mass="29795">MTEPVENKTKGIKLYSSKAIGGATFFGGPLAAGYMIGENFKALGKPSEGRNSLIIGIVTTIILFTGIFMIPENIIDNIPRQIIPLIYTGIIWGIVEWKQGDVLKLHKENGNSFFSGWRAAGIGLISLIIILIGIFGYVFLGMDNEIYDKYDTELSVFSKNEIETLVFYDHLNTESNYSLIQELDNKTIPKWKENIEIINRTNKFENLPSELIQQNKLLLKYSELRVKAFELFKKAIEEDTDKYSSELERTHMEIEEVLAKLN</sequence>
<feature type="transmembrane region" description="Helical" evidence="1">
    <location>
        <begin position="119"/>
        <end position="140"/>
    </location>
</feature>
<dbReference type="AlphaFoldDB" id="A0A6L9EEL6"/>
<evidence type="ECO:0000256" key="1">
    <source>
        <dbReference type="SAM" id="Phobius"/>
    </source>
</evidence>
<accession>A0A6L9EEL6</accession>
<protein>
    <submittedName>
        <fullName evidence="2">Uncharacterized protein</fullName>
    </submittedName>
</protein>
<keyword evidence="1" id="KW-0812">Transmembrane</keyword>
<proteinExistence type="predicted"/>
<organism evidence="2 3">
    <name type="scientific">Poritiphilus flavus</name>
    <dbReference type="NCBI Taxonomy" id="2697053"/>
    <lineage>
        <taxon>Bacteria</taxon>
        <taxon>Pseudomonadati</taxon>
        <taxon>Bacteroidota</taxon>
        <taxon>Flavobacteriia</taxon>
        <taxon>Flavobacteriales</taxon>
        <taxon>Flavobacteriaceae</taxon>
        <taxon>Poritiphilus</taxon>
    </lineage>
</organism>
<gene>
    <name evidence="2" type="ORF">GTQ38_13935</name>
</gene>
<evidence type="ECO:0000313" key="3">
    <source>
        <dbReference type="Proteomes" id="UP000475249"/>
    </source>
</evidence>
<feature type="transmembrane region" description="Helical" evidence="1">
    <location>
        <begin position="82"/>
        <end position="99"/>
    </location>
</feature>
<dbReference type="Proteomes" id="UP000475249">
    <property type="component" value="Unassembled WGS sequence"/>
</dbReference>
<name>A0A6L9EEL6_9FLAO</name>
<dbReference type="EMBL" id="WXYO01000006">
    <property type="protein sequence ID" value="NAS13111.1"/>
    <property type="molecule type" value="Genomic_DNA"/>
</dbReference>
<reference evidence="2 3" key="1">
    <citation type="submission" date="2020-01" db="EMBL/GenBank/DDBJ databases">
        <title>Bacteria diversity of Porities sp.</title>
        <authorList>
            <person name="Wang G."/>
        </authorList>
    </citation>
    <scope>NUCLEOTIDE SEQUENCE [LARGE SCALE GENOMIC DNA]</scope>
    <source>
        <strain evidence="2 3">R33</strain>
    </source>
</reference>
<keyword evidence="1" id="KW-1133">Transmembrane helix</keyword>
<dbReference type="RefSeq" id="WP_161436152.1">
    <property type="nucleotide sequence ID" value="NZ_WXYO01000006.1"/>
</dbReference>
<feature type="transmembrane region" description="Helical" evidence="1">
    <location>
        <begin position="20"/>
        <end position="37"/>
    </location>
</feature>
<evidence type="ECO:0000313" key="2">
    <source>
        <dbReference type="EMBL" id="NAS13111.1"/>
    </source>
</evidence>
<feature type="transmembrane region" description="Helical" evidence="1">
    <location>
        <begin position="52"/>
        <end position="70"/>
    </location>
</feature>
<keyword evidence="3" id="KW-1185">Reference proteome</keyword>
<keyword evidence="1" id="KW-0472">Membrane</keyword>
<comment type="caution">
    <text evidence="2">The sequence shown here is derived from an EMBL/GenBank/DDBJ whole genome shotgun (WGS) entry which is preliminary data.</text>
</comment>